<proteinExistence type="predicted"/>
<dbReference type="Proteomes" id="UP001232973">
    <property type="component" value="Unassembled WGS sequence"/>
</dbReference>
<sequence>MSTILNYLQANQSGIEEDVERLVRAESPTTHKALVDRCGEVLTQLFHEHLGAEPQVLAEDLYGNHLRFEVGTGPHQILVLGHFDTVWEPGRIPFRRAANRMHGPGIFDMKGGIVQAIWAVKALKELGRMPDRKIVFLCNSDEEVGSPTSWKYIEEEARKCSAVLVVEPAEPETGNLKLSRKGVGKFKVSVRGVAAHSGNHHLGVSAIREAARLVLELEGLTNYEIGTTVNVGTISGGTRDNVVPEQAEFEVDFRVTSASEAERLVHVLTHLEPFCEKLSVSTAGGINRPPMTPTQRTEVMFETAQQIACELGFSVGRGAVAGGFSDGNITASLGVPTLDGLGCVGDGPHAAHEHVIVDHFAERAALVAHLLLEI</sequence>
<dbReference type="InterPro" id="IPR050072">
    <property type="entry name" value="Peptidase_M20A"/>
</dbReference>
<dbReference type="CDD" id="cd03885">
    <property type="entry name" value="M20_CPDG2"/>
    <property type="match status" value="1"/>
</dbReference>
<organism evidence="4 5">
    <name type="scientific">Alicyclobacillus cycloheptanicus</name>
    <dbReference type="NCBI Taxonomy" id="1457"/>
    <lineage>
        <taxon>Bacteria</taxon>
        <taxon>Bacillati</taxon>
        <taxon>Bacillota</taxon>
        <taxon>Bacilli</taxon>
        <taxon>Bacillales</taxon>
        <taxon>Alicyclobacillaceae</taxon>
        <taxon>Alicyclobacillus</taxon>
    </lineage>
</organism>
<evidence type="ECO:0000256" key="1">
    <source>
        <dbReference type="ARBA" id="ARBA00022723"/>
    </source>
</evidence>
<dbReference type="Pfam" id="PF01546">
    <property type="entry name" value="Peptidase_M20"/>
    <property type="match status" value="1"/>
</dbReference>
<dbReference type="PIRSF" id="PIRSF037238">
    <property type="entry name" value="Carboxypeptidase_G2"/>
    <property type="match status" value="1"/>
</dbReference>
<evidence type="ECO:0000259" key="3">
    <source>
        <dbReference type="Pfam" id="PF07687"/>
    </source>
</evidence>
<accession>A0ABT9XGY2</accession>
<keyword evidence="4" id="KW-0645">Protease</keyword>
<dbReference type="InterPro" id="IPR036264">
    <property type="entry name" value="Bact_exopeptidase_dim_dom"/>
</dbReference>
<dbReference type="SUPFAM" id="SSF55031">
    <property type="entry name" value="Bacterial exopeptidase dimerisation domain"/>
    <property type="match status" value="1"/>
</dbReference>
<dbReference type="SUPFAM" id="SSF53187">
    <property type="entry name" value="Zn-dependent exopeptidases"/>
    <property type="match status" value="1"/>
</dbReference>
<protein>
    <submittedName>
        <fullName evidence="4">Glutamate carboxypeptidase</fullName>
        <ecNumber evidence="4">3.4.17.11</ecNumber>
    </submittedName>
</protein>
<dbReference type="RefSeq" id="WP_274455998.1">
    <property type="nucleotide sequence ID" value="NZ_CP067097.1"/>
</dbReference>
<dbReference type="InterPro" id="IPR017150">
    <property type="entry name" value="Pept_M20_glutamate_carboxypep"/>
</dbReference>
<dbReference type="Gene3D" id="3.40.630.10">
    <property type="entry name" value="Zn peptidases"/>
    <property type="match status" value="1"/>
</dbReference>
<keyword evidence="4" id="KW-0121">Carboxypeptidase</keyword>
<dbReference type="Pfam" id="PF07687">
    <property type="entry name" value="M20_dimer"/>
    <property type="match status" value="1"/>
</dbReference>
<evidence type="ECO:0000313" key="4">
    <source>
        <dbReference type="EMBL" id="MDQ0189365.1"/>
    </source>
</evidence>
<feature type="domain" description="Peptidase M20 dimerisation" evidence="3">
    <location>
        <begin position="179"/>
        <end position="267"/>
    </location>
</feature>
<name>A0ABT9XGY2_9BACL</name>
<comment type="caution">
    <text evidence="4">The sequence shown here is derived from an EMBL/GenBank/DDBJ whole genome shotgun (WGS) entry which is preliminary data.</text>
</comment>
<keyword evidence="2 4" id="KW-0378">Hydrolase</keyword>
<dbReference type="EMBL" id="JAUSTP010000006">
    <property type="protein sequence ID" value="MDQ0189365.1"/>
    <property type="molecule type" value="Genomic_DNA"/>
</dbReference>
<dbReference type="EC" id="3.4.17.11" evidence="4"/>
<dbReference type="Gene3D" id="3.30.70.360">
    <property type="match status" value="1"/>
</dbReference>
<keyword evidence="5" id="KW-1185">Reference proteome</keyword>
<keyword evidence="1" id="KW-0479">Metal-binding</keyword>
<dbReference type="GO" id="GO:0004180">
    <property type="term" value="F:carboxypeptidase activity"/>
    <property type="evidence" value="ECO:0007669"/>
    <property type="project" value="UniProtKB-KW"/>
</dbReference>
<gene>
    <name evidence="4" type="ORF">J2S03_001185</name>
</gene>
<evidence type="ECO:0000256" key="2">
    <source>
        <dbReference type="ARBA" id="ARBA00022801"/>
    </source>
</evidence>
<dbReference type="InterPro" id="IPR011650">
    <property type="entry name" value="Peptidase_M20_dimer"/>
</dbReference>
<reference evidence="4 5" key="1">
    <citation type="submission" date="2023-07" db="EMBL/GenBank/DDBJ databases">
        <title>Genomic Encyclopedia of Type Strains, Phase IV (KMG-IV): sequencing the most valuable type-strain genomes for metagenomic binning, comparative biology and taxonomic classification.</title>
        <authorList>
            <person name="Goeker M."/>
        </authorList>
    </citation>
    <scope>NUCLEOTIDE SEQUENCE [LARGE SCALE GENOMIC DNA]</scope>
    <source>
        <strain evidence="4 5">DSM 4006</strain>
    </source>
</reference>
<dbReference type="InterPro" id="IPR002933">
    <property type="entry name" value="Peptidase_M20"/>
</dbReference>
<dbReference type="PANTHER" id="PTHR43808:SF9">
    <property type="entry name" value="BLL0789 PROTEIN"/>
    <property type="match status" value="1"/>
</dbReference>
<dbReference type="PANTHER" id="PTHR43808">
    <property type="entry name" value="ACETYLORNITHINE DEACETYLASE"/>
    <property type="match status" value="1"/>
</dbReference>
<evidence type="ECO:0000313" key="5">
    <source>
        <dbReference type="Proteomes" id="UP001232973"/>
    </source>
</evidence>